<dbReference type="GO" id="GO:0046872">
    <property type="term" value="F:metal ion binding"/>
    <property type="evidence" value="ECO:0007669"/>
    <property type="project" value="UniProtKB-KW"/>
</dbReference>
<dbReference type="InterPro" id="IPR019791">
    <property type="entry name" value="Haem_peroxidase_animal"/>
</dbReference>
<comment type="caution">
    <text evidence="7">The sequence shown here is derived from an EMBL/GenBank/DDBJ whole genome shotgun (WGS) entry which is preliminary data.</text>
</comment>
<dbReference type="PROSITE" id="PS50292">
    <property type="entry name" value="PEROXIDASE_3"/>
    <property type="match status" value="1"/>
</dbReference>
<sequence length="620" mass="70553">MARCYIFLVMLQLTSAYIIDEANPDGESAAFGTEAKYEKDAGDKSNTKKVHELLKSMLKFIDEKGIEKECTKEAIKKTSYILKKREGKDNSTLRENYQILQHGEESIASREDKSHCRKQVLVLASHIPSGEKKLKCNPHERYRSIDGTCNNLENPKWGAALTAFERIEFPDYADDLSEPRKSQSNKPLPNARDVSRKVHGNNADGAHPDSKTLSHLAMIWGQFVDHDITLALATGINCELDNTDPECVNVKIPEDDEVFRKRKVTFIEVERDAPHKPSKFCALRPREHVNRLTSFIDGSQIYSPDNKLSENLKGGGGLLRDMQHPHGCPFKNMLPKQDPDVFCVSKDPNRPCFMAGDDRTNENQGLMSMHTLWLRQHNRIAKQLSRITNFDAARIFQETRKIIGAQLQMITYNEFLPLILGEQTIKDFDLTLLKGKAFFKGYKTDVNPSIFSAFAVAAYRFGHSLVQDEFRRFSQEGFQRQYCNNEKDEFFSIPMKDFGNPFYLYDKCEGGIDSIFRGLVKNAAAKADGKFSSSLQENLFRGPGYLSDLVSINIQRSRERGIPSYVTYRNSGVCNLKANINSFDDLGKIGFRKEDIDNLKQVYEDVNDIDLFTGGMELKY</sequence>
<dbReference type="GO" id="GO:0004601">
    <property type="term" value="F:peroxidase activity"/>
    <property type="evidence" value="ECO:0007669"/>
    <property type="project" value="InterPro"/>
</dbReference>
<dbReference type="SUPFAM" id="SSF48113">
    <property type="entry name" value="Heme-dependent peroxidases"/>
    <property type="match status" value="1"/>
</dbReference>
<evidence type="ECO:0000256" key="6">
    <source>
        <dbReference type="SAM" id="SignalP"/>
    </source>
</evidence>
<keyword evidence="4" id="KW-0349">Heme</keyword>
<comment type="subcellular location">
    <subcellularLocation>
        <location evidence="1">Secreted</location>
    </subcellularLocation>
</comment>
<dbReference type="PANTHER" id="PTHR11475:SF4">
    <property type="entry name" value="CHORION PEROXIDASE"/>
    <property type="match status" value="1"/>
</dbReference>
<evidence type="ECO:0000313" key="8">
    <source>
        <dbReference type="Proteomes" id="UP001163046"/>
    </source>
</evidence>
<feature type="signal peptide" evidence="6">
    <location>
        <begin position="1"/>
        <end position="16"/>
    </location>
</feature>
<dbReference type="EMBL" id="MU825403">
    <property type="protein sequence ID" value="KAJ7392042.1"/>
    <property type="molecule type" value="Genomic_DNA"/>
</dbReference>
<dbReference type="GO" id="GO:0005576">
    <property type="term" value="C:extracellular region"/>
    <property type="evidence" value="ECO:0007669"/>
    <property type="project" value="UniProtKB-SubCell"/>
</dbReference>
<evidence type="ECO:0000256" key="4">
    <source>
        <dbReference type="PIRSR" id="PIRSR619791-2"/>
    </source>
</evidence>
<dbReference type="Gene3D" id="1.10.640.10">
    <property type="entry name" value="Haem peroxidase domain superfamily, animal type"/>
    <property type="match status" value="1"/>
</dbReference>
<keyword evidence="8" id="KW-1185">Reference proteome</keyword>
<evidence type="ECO:0008006" key="9">
    <source>
        <dbReference type="Google" id="ProtNLM"/>
    </source>
</evidence>
<dbReference type="PRINTS" id="PR00457">
    <property type="entry name" value="ANPEROXIDASE"/>
</dbReference>
<keyword evidence="2" id="KW-0964">Secreted</keyword>
<evidence type="ECO:0000256" key="2">
    <source>
        <dbReference type="ARBA" id="ARBA00022525"/>
    </source>
</evidence>
<evidence type="ECO:0000313" key="7">
    <source>
        <dbReference type="EMBL" id="KAJ7392042.1"/>
    </source>
</evidence>
<feature type="region of interest" description="Disordered" evidence="5">
    <location>
        <begin position="175"/>
        <end position="209"/>
    </location>
</feature>
<keyword evidence="4" id="KW-0479">Metal-binding</keyword>
<keyword evidence="3" id="KW-0325">Glycoprotein</keyword>
<keyword evidence="6" id="KW-0732">Signal</keyword>
<dbReference type="Pfam" id="PF03098">
    <property type="entry name" value="An_peroxidase"/>
    <property type="match status" value="1"/>
</dbReference>
<evidence type="ECO:0000256" key="3">
    <source>
        <dbReference type="ARBA" id="ARBA00023180"/>
    </source>
</evidence>
<keyword evidence="4" id="KW-0408">Iron</keyword>
<feature type="chain" id="PRO_5040940022" description="Peroxidase" evidence="6">
    <location>
        <begin position="17"/>
        <end position="620"/>
    </location>
</feature>
<evidence type="ECO:0000256" key="1">
    <source>
        <dbReference type="ARBA" id="ARBA00004613"/>
    </source>
</evidence>
<dbReference type="InterPro" id="IPR010255">
    <property type="entry name" value="Haem_peroxidase_sf"/>
</dbReference>
<dbReference type="GO" id="GO:0006979">
    <property type="term" value="P:response to oxidative stress"/>
    <property type="evidence" value="ECO:0007669"/>
    <property type="project" value="InterPro"/>
</dbReference>
<organism evidence="7 8">
    <name type="scientific">Desmophyllum pertusum</name>
    <dbReference type="NCBI Taxonomy" id="174260"/>
    <lineage>
        <taxon>Eukaryota</taxon>
        <taxon>Metazoa</taxon>
        <taxon>Cnidaria</taxon>
        <taxon>Anthozoa</taxon>
        <taxon>Hexacorallia</taxon>
        <taxon>Scleractinia</taxon>
        <taxon>Caryophylliina</taxon>
        <taxon>Caryophylliidae</taxon>
        <taxon>Desmophyllum</taxon>
    </lineage>
</organism>
<protein>
    <recommendedName>
        <fullName evidence="9">Peroxidase</fullName>
    </recommendedName>
</protein>
<name>A0A9X0A278_9CNID</name>
<feature type="binding site" description="axial binding residue" evidence="4">
    <location>
        <position position="463"/>
    </location>
    <ligand>
        <name>heme b</name>
        <dbReference type="ChEBI" id="CHEBI:60344"/>
    </ligand>
    <ligandPart>
        <name>Fe</name>
        <dbReference type="ChEBI" id="CHEBI:18248"/>
    </ligandPart>
</feature>
<reference evidence="7" key="1">
    <citation type="submission" date="2023-01" db="EMBL/GenBank/DDBJ databases">
        <title>Genome assembly of the deep-sea coral Lophelia pertusa.</title>
        <authorList>
            <person name="Herrera S."/>
            <person name="Cordes E."/>
        </authorList>
    </citation>
    <scope>NUCLEOTIDE SEQUENCE</scope>
    <source>
        <strain evidence="7">USNM1676648</strain>
        <tissue evidence="7">Polyp</tissue>
    </source>
</reference>
<dbReference type="GO" id="GO:0020037">
    <property type="term" value="F:heme binding"/>
    <property type="evidence" value="ECO:0007669"/>
    <property type="project" value="InterPro"/>
</dbReference>
<dbReference type="InterPro" id="IPR037120">
    <property type="entry name" value="Haem_peroxidase_sf_animal"/>
</dbReference>
<gene>
    <name evidence="7" type="ORF">OS493_014981</name>
</gene>
<proteinExistence type="predicted"/>
<dbReference type="AlphaFoldDB" id="A0A9X0A278"/>
<accession>A0A9X0A278</accession>
<dbReference type="OrthoDB" id="823504at2759"/>
<evidence type="ECO:0000256" key="5">
    <source>
        <dbReference type="SAM" id="MobiDB-lite"/>
    </source>
</evidence>
<dbReference type="Proteomes" id="UP001163046">
    <property type="component" value="Unassembled WGS sequence"/>
</dbReference>
<dbReference type="PANTHER" id="PTHR11475">
    <property type="entry name" value="OXIDASE/PEROXIDASE"/>
    <property type="match status" value="1"/>
</dbReference>